<dbReference type="PANTHER" id="PTHR46241">
    <property type="entry name" value="ARMADILLO REPEAT-CONTAINING PROTEIN 4 ARMC4"/>
    <property type="match status" value="1"/>
</dbReference>
<dbReference type="PROSITE" id="PS50176">
    <property type="entry name" value="ARM_REPEAT"/>
    <property type="match status" value="1"/>
</dbReference>
<evidence type="ECO:0000256" key="1">
    <source>
        <dbReference type="PROSITE-ProRule" id="PRU00259"/>
    </source>
</evidence>
<feature type="repeat" description="ARM" evidence="1">
    <location>
        <begin position="408"/>
        <end position="442"/>
    </location>
</feature>
<dbReference type="eggNOG" id="ENOG502SMM4">
    <property type="taxonomic scope" value="Eukaryota"/>
</dbReference>
<dbReference type="InterPro" id="IPR000225">
    <property type="entry name" value="Armadillo"/>
</dbReference>
<accession>G0QZ04</accession>
<dbReference type="InterPro" id="IPR016024">
    <property type="entry name" value="ARM-type_fold"/>
</dbReference>
<name>G0QZ04_ICHMU</name>
<dbReference type="EMBL" id="GL984132">
    <property type="protein sequence ID" value="EGR29575.1"/>
    <property type="molecule type" value="Genomic_DNA"/>
</dbReference>
<proteinExistence type="predicted"/>
<dbReference type="STRING" id="857967.G0QZ04"/>
<gene>
    <name evidence="2" type="ORF">IMG5_153470</name>
</gene>
<evidence type="ECO:0000313" key="3">
    <source>
        <dbReference type="Proteomes" id="UP000008983"/>
    </source>
</evidence>
<dbReference type="SMART" id="SM00185">
    <property type="entry name" value="ARM"/>
    <property type="match status" value="6"/>
</dbReference>
<dbReference type="OMA" id="ATYANIF"/>
<dbReference type="InterPro" id="IPR011989">
    <property type="entry name" value="ARM-like"/>
</dbReference>
<dbReference type="RefSeq" id="XP_004030811.1">
    <property type="nucleotide sequence ID" value="XM_004030763.1"/>
</dbReference>
<organism evidence="2 3">
    <name type="scientific">Ichthyophthirius multifiliis</name>
    <name type="common">White spot disease agent</name>
    <name type="synonym">Ich</name>
    <dbReference type="NCBI Taxonomy" id="5932"/>
    <lineage>
        <taxon>Eukaryota</taxon>
        <taxon>Sar</taxon>
        <taxon>Alveolata</taxon>
        <taxon>Ciliophora</taxon>
        <taxon>Intramacronucleata</taxon>
        <taxon>Oligohymenophorea</taxon>
        <taxon>Hymenostomatida</taxon>
        <taxon>Ophryoglenina</taxon>
        <taxon>Ichthyophthirius</taxon>
    </lineage>
</organism>
<dbReference type="GeneID" id="14905674"/>
<protein>
    <submittedName>
        <fullName evidence="2">Uncharacterized protein</fullName>
    </submittedName>
</protein>
<reference evidence="2 3" key="1">
    <citation type="submission" date="2011-07" db="EMBL/GenBank/DDBJ databases">
        <authorList>
            <person name="Coyne R."/>
            <person name="Brami D."/>
            <person name="Johnson J."/>
            <person name="Hostetler J."/>
            <person name="Hannick L."/>
            <person name="Clark T."/>
            <person name="Cassidy-Hanley D."/>
            <person name="Inman J."/>
        </authorList>
    </citation>
    <scope>NUCLEOTIDE SEQUENCE [LARGE SCALE GENOMIC DNA]</scope>
    <source>
        <strain evidence="2 3">G5</strain>
    </source>
</reference>
<dbReference type="SUPFAM" id="SSF48371">
    <property type="entry name" value="ARM repeat"/>
    <property type="match status" value="5"/>
</dbReference>
<dbReference type="Gene3D" id="1.25.10.10">
    <property type="entry name" value="Leucine-rich Repeat Variant"/>
    <property type="match status" value="5"/>
</dbReference>
<sequence>MIKDQNDIYYEFKKRPQGKQLSFNEFAQLREIDCKYFKSDPIFLELLKQYCQDSKFQIRVCEKSFILTTIVPLMNKYNPLDVIVAASQCLQLLSQNIETHEKILKSGALKTIAMHIKDNIYFELTKSCIQILSNLCQVVSNYSEILQNVLHKQLVCKYLDVVDYETQKYILQILISICKNVKGNYYYQDMITILSKKKYCSPLARAIVSPNQEVCFHSIQLFILILNQPQHIQKLIKYDIPPRVHQAYTMCIQSPINNSVIRILLEIIEKMLLFPEYNKIITEEKYIQMTKDVYIIDNQEIRQLSLSCLSIFCENLETQIKLIQMGILNLMCDILRENKDIKQRRLGLKFISHLSQNHKCIQLLINQGIIDLLIIQLNNQDQESRISSVITISNLSGAPNFHKKLQNINIKSLIHIFESSETNINVLRAAANTLANISLDQAYQSYFLKDPEKSILLRIVKHQEDIQLLMSIVIIFSNIASNLQLNIVSIELLDIFIDLYYKNKVIFLNSNYIKYFFLFFQFTQIIGYIAKVISKFSFDTECRKIIIQRKLTKQFIEDIYRSNNHIKKQLLISIMIMIHSSFEMQQEFIESEGIECLLFFLNVSNNFQIYLSFKCFTLLSRFEKNIHAIVEDDICSMISKNALIRERRILKEGIRFFINIIIYNKFKNSIINRLCWLINEGLRNKDDPECLQLSLFALVLISEKPKFHQKLLYHNTLLHNLSIQTEQNLQQFIDLYSKIMMNLSLNPECHLILLEKGFVRLTNEINQKWCQINNQESQNYEQQVNMHSYILTFACQMLKIENISVHIKKLFDQGIIQILNIVLQRSYEFMFYEIVEAFNIILAESDVYPTSVFQTIEKLADHTYMKQDDETVYIRVYILMSLSNKKESQEYFKDSNIVKLIKHIIQEQQKWSHNIIPNCCTILANISLQPNLLKQILEENLINLIFQIWSEKRIISFTDLVKLLAQITSLPQFKSSSLDENIYPFVIDFLYQQISEQKPNNSLISASLLCVLNMTKNDFGLTQAITQSKIIHLIKQIIQLIKKSFYNQLMICVLMVSNLLIDPELSKQNQEEIIEILRCMKNNVIHTKFQNHQINTGFLKILHNLVIQNYSMVKENEIKKCIELCFSLFQESTDVNLLTYILNIMNHLLQEKQFFEQFKENQQSMNKLSDQFLSTIINPYSQDSKLRFSLYTFLTNLSFYENNIEFFESFINLEEFLQKFRNLYSASKREEQEALLCFLANLCNIKEIQTLLLKYNKTLYIIKEVLIEHRLDNLTYTSIRLLANLSSNTEFHYFIAQEEILKSLNMIFFHTKTKVFIKEKIQSLLSNVTFTKQTHEILIKNECIRIFELILHRESKIQEISQKHMLNSMIQLGLNPNNFSLIENQVNMVNSLSMVNECEKPLQIKLLKAATNYVVSLNENIMMYDKYNNNNESIQSQIENKLDISREIISCIKSNLESKSSYFINSSYYILNMLVKWEHFPKIMIDYTRLTGSIINIIIYFDYLEMKIIYYQILKDITSNTAFFNNNTAIVEQLNKLYKFNNQILQKLDQNPPLQIKESNRIRAENFIVCFLQILSNCSIFGYQNDDLIKYLISPQIEEHIIHALIFGKNQSYNILCQIICTLSNFYQNEFILRYCYSYSNLFDQLYVNYRKYIRFNSEFEYYIASLINVVLKSAFFNQNKTGLQQFFSKNTDLLATQQQLLKSGSLISNDSESKSIISYNEENKFMFSFFLMILKRGSNRQNSEIITNTTQQGEKSTLYCIANLAYYEVNHKIIFATKIPEYLFKFLANETCIQLIYYQQAIVAFLNLARNKEIYKRIKCEEIFKWFKSIIQVQNRHYVENGIIALILMIDNAKYDDFIIYAVDIVEFLTKHIISFCKINDHFLDRVIILIQKILSIKGMIYILFQSLFQFLNKQNLSEQQYFDSYFKIWELMQNFLDSKECLSYLLKYGFLNIIKQQINYFQDEQLFYKEFIIINLNEKNENNEKSQAQFKIIIYRLKLLSLLLSCIDQIFQKELIISNSTNVKYKLIYSKEKNISTDDKTNRFIYIQFQYVYEIMSKIQNYPSLYQESSTQNILIVCELLFNMSKVLTRAQKKNKQTKFFFYQIIKLQKDKMEYVLIY</sequence>
<dbReference type="PANTHER" id="PTHR46241:SF1">
    <property type="entry name" value="OUTER DYNEIN ARM-DOCKING COMPLEX SUBUNIT 2"/>
    <property type="match status" value="1"/>
</dbReference>
<dbReference type="OrthoDB" id="293959at2759"/>
<dbReference type="InParanoid" id="G0QZ04"/>
<evidence type="ECO:0000313" key="2">
    <source>
        <dbReference type="EMBL" id="EGR29575.1"/>
    </source>
</evidence>
<dbReference type="Proteomes" id="UP000008983">
    <property type="component" value="Unassembled WGS sequence"/>
</dbReference>
<keyword evidence="3" id="KW-1185">Reference proteome</keyword>